<dbReference type="EMBL" id="SMBU01000023">
    <property type="protein sequence ID" value="TCU92211.1"/>
    <property type="molecule type" value="Genomic_DNA"/>
</dbReference>
<sequence length="590" mass="66483">MRTVRSLFIPALLSFAGLIGTTARAGSDFDTWAENLAAQRMRADPVMSTRMQYFQGEEQAPLDGRWEEIAKPAKLDEVRRDRLALAELHRFDANTLTPTQRDSLGLINWTLAQSIAAAEYLDTGYLFEQMDGLQVRSINFMSQQQPLRNARDLRSYLQRLSGLSRLMDQGIERARAAQAKGVLMPRFITEEVIAQFEAFLAPRPAQNVLVTSLADRMERIHGLSPQAREVTRAKAERIVADRVLPAWRRGLALMREQLPLTTDDAGVWRLKNGAAFYAAMLRKSTTTEYTPAQIHAIGLAEVARIEAQMDGLLRQLGYVKGSVKDRYARMNADRQPKAADPRPDLLARYTSILRDAEARSRLLFDVLPKAPVEVRREPALTEATAAAHYTLPAPDGSRPGIFWAPLPGPEFDVGRMRTLVYHETVPGHHFQASIQQEAQDLPHFRRTMAFGWYSGYGEGWALYAEQLAAENGWYEGDPVGQLGQLSDALFRARRLVVDTGLHAMKWTRQQAIDYGIPTTEVDRYVVWPGQACAYMLGRLKIESLRDRAKAALGDRFDIRKFHSLVLLTGNVPLKVLEDTVDRWIKAQQEG</sequence>
<proteinExistence type="predicted"/>
<dbReference type="InterPro" id="IPR010281">
    <property type="entry name" value="DUF885"/>
</dbReference>
<feature type="signal peptide" evidence="1">
    <location>
        <begin position="1"/>
        <end position="25"/>
    </location>
</feature>
<evidence type="ECO:0000313" key="2">
    <source>
        <dbReference type="EMBL" id="TCU92211.1"/>
    </source>
</evidence>
<dbReference type="Pfam" id="PF05960">
    <property type="entry name" value="DUF885"/>
    <property type="match status" value="1"/>
</dbReference>
<dbReference type="Proteomes" id="UP000295110">
    <property type="component" value="Unassembled WGS sequence"/>
</dbReference>
<dbReference type="PANTHER" id="PTHR33361">
    <property type="entry name" value="GLR0591 PROTEIN"/>
    <property type="match status" value="1"/>
</dbReference>
<dbReference type="PANTHER" id="PTHR33361:SF2">
    <property type="entry name" value="DUF885 DOMAIN-CONTAINING PROTEIN"/>
    <property type="match status" value="1"/>
</dbReference>
<accession>A0A4R3UNE9</accession>
<organism evidence="2 3">
    <name type="scientific">Roseateles saccharophilus</name>
    <name type="common">Pseudomonas saccharophila</name>
    <dbReference type="NCBI Taxonomy" id="304"/>
    <lineage>
        <taxon>Bacteria</taxon>
        <taxon>Pseudomonadati</taxon>
        <taxon>Pseudomonadota</taxon>
        <taxon>Betaproteobacteria</taxon>
        <taxon>Burkholderiales</taxon>
        <taxon>Sphaerotilaceae</taxon>
        <taxon>Roseateles</taxon>
    </lineage>
</organism>
<evidence type="ECO:0000256" key="1">
    <source>
        <dbReference type="SAM" id="SignalP"/>
    </source>
</evidence>
<comment type="caution">
    <text evidence="2">The sequence shown here is derived from an EMBL/GenBank/DDBJ whole genome shotgun (WGS) entry which is preliminary data.</text>
</comment>
<reference evidence="2 3" key="1">
    <citation type="submission" date="2019-03" db="EMBL/GenBank/DDBJ databases">
        <title>Genomic Encyclopedia of Type Strains, Phase IV (KMG-IV): sequencing the most valuable type-strain genomes for metagenomic binning, comparative biology and taxonomic classification.</title>
        <authorList>
            <person name="Goeker M."/>
        </authorList>
    </citation>
    <scope>NUCLEOTIDE SEQUENCE [LARGE SCALE GENOMIC DNA]</scope>
    <source>
        <strain evidence="2 3">DSM 654</strain>
    </source>
</reference>
<feature type="chain" id="PRO_5020194732" evidence="1">
    <location>
        <begin position="26"/>
        <end position="590"/>
    </location>
</feature>
<name>A0A4R3UNE9_ROSSA</name>
<keyword evidence="1" id="KW-0732">Signal</keyword>
<dbReference type="AlphaFoldDB" id="A0A4R3UNE9"/>
<keyword evidence="3" id="KW-1185">Reference proteome</keyword>
<protein>
    <submittedName>
        <fullName evidence="2">Uncharacterized protein (DUF885 family)</fullName>
    </submittedName>
</protein>
<gene>
    <name evidence="2" type="ORF">EV671_102377</name>
</gene>
<evidence type="ECO:0000313" key="3">
    <source>
        <dbReference type="Proteomes" id="UP000295110"/>
    </source>
</evidence>
<dbReference type="OrthoDB" id="9760040at2"/>
<dbReference type="RefSeq" id="WP_132574126.1">
    <property type="nucleotide sequence ID" value="NZ_CBCSGL010000020.1"/>
</dbReference>